<dbReference type="AlphaFoldDB" id="A0A8H3M421"/>
<evidence type="ECO:0000313" key="3">
    <source>
        <dbReference type="Proteomes" id="UP000615446"/>
    </source>
</evidence>
<organism evidence="2 3">
    <name type="scientific">Rhizophagus clarus</name>
    <dbReference type="NCBI Taxonomy" id="94130"/>
    <lineage>
        <taxon>Eukaryota</taxon>
        <taxon>Fungi</taxon>
        <taxon>Fungi incertae sedis</taxon>
        <taxon>Mucoromycota</taxon>
        <taxon>Glomeromycotina</taxon>
        <taxon>Glomeromycetes</taxon>
        <taxon>Glomerales</taxon>
        <taxon>Glomeraceae</taxon>
        <taxon>Rhizophagus</taxon>
    </lineage>
</organism>
<dbReference type="Proteomes" id="UP000615446">
    <property type="component" value="Unassembled WGS sequence"/>
</dbReference>
<evidence type="ECO:0000256" key="1">
    <source>
        <dbReference type="SAM" id="MobiDB-lite"/>
    </source>
</evidence>
<accession>A0A8H3M421</accession>
<gene>
    <name evidence="2" type="ORF">RCL2_002488200</name>
</gene>
<proteinExistence type="predicted"/>
<dbReference type="OrthoDB" id="10305593at2759"/>
<comment type="caution">
    <text evidence="2">The sequence shown here is derived from an EMBL/GenBank/DDBJ whole genome shotgun (WGS) entry which is preliminary data.</text>
</comment>
<evidence type="ECO:0000313" key="2">
    <source>
        <dbReference type="EMBL" id="GES98327.1"/>
    </source>
</evidence>
<name>A0A8H3M421_9GLOM</name>
<sequence length="295" mass="33567">MSVPPKAICMNKPEALAYIQGDFHMSPQGSDTIFVDTIDILYTPSTKNSADYLQTISPKMLIPPVTLVAQDLIVVSGSSISHQSITTIGIMDVDLPNIHTSQMPVSSSGKKQVDKTPNLVSIPTNASAHKSSGKKSKSANDQYPKKIITVTRRYYEPTYSLGNPLSMNIKGQRKYQTVCLRIALNSFTVASFDSRSWTYTLGFTLVHWFPRAWILKQRKVREKFVLALRNIPEEMYKQQLWDRTNSHTFLKSQNVKSFKLIQTNKGERLLLGYFKKYDDYVKALYDLFTLNNTEY</sequence>
<reference evidence="2" key="1">
    <citation type="submission" date="2019-10" db="EMBL/GenBank/DDBJ databases">
        <title>Conservation and host-specific expression of non-tandemly repeated heterogenous ribosome RNA gene in arbuscular mycorrhizal fungi.</title>
        <authorList>
            <person name="Maeda T."/>
            <person name="Kobayashi Y."/>
            <person name="Nakagawa T."/>
            <person name="Ezawa T."/>
            <person name="Yamaguchi K."/>
            <person name="Bino T."/>
            <person name="Nishimoto Y."/>
            <person name="Shigenobu S."/>
            <person name="Kawaguchi M."/>
        </authorList>
    </citation>
    <scope>NUCLEOTIDE SEQUENCE</scope>
    <source>
        <strain evidence="2">HR1</strain>
    </source>
</reference>
<protein>
    <submittedName>
        <fullName evidence="2">Uncharacterized protein</fullName>
    </submittedName>
</protein>
<dbReference type="EMBL" id="BLAL01000266">
    <property type="protein sequence ID" value="GES98327.1"/>
    <property type="molecule type" value="Genomic_DNA"/>
</dbReference>
<feature type="region of interest" description="Disordered" evidence="1">
    <location>
        <begin position="102"/>
        <end position="142"/>
    </location>
</feature>